<dbReference type="AlphaFoldDB" id="A0A9D4KYH8"/>
<reference evidence="1" key="1">
    <citation type="journal article" date="2019" name="bioRxiv">
        <title>The Genome of the Zebra Mussel, Dreissena polymorpha: A Resource for Invasive Species Research.</title>
        <authorList>
            <person name="McCartney M.A."/>
            <person name="Auch B."/>
            <person name="Kono T."/>
            <person name="Mallez S."/>
            <person name="Zhang Y."/>
            <person name="Obille A."/>
            <person name="Becker A."/>
            <person name="Abrahante J.E."/>
            <person name="Garbe J."/>
            <person name="Badalamenti J.P."/>
            <person name="Herman A."/>
            <person name="Mangelson H."/>
            <person name="Liachko I."/>
            <person name="Sullivan S."/>
            <person name="Sone E.D."/>
            <person name="Koren S."/>
            <person name="Silverstein K.A.T."/>
            <person name="Beckman K.B."/>
            <person name="Gohl D.M."/>
        </authorList>
    </citation>
    <scope>NUCLEOTIDE SEQUENCE</scope>
    <source>
        <strain evidence="1">Duluth1</strain>
        <tissue evidence="1">Whole animal</tissue>
    </source>
</reference>
<evidence type="ECO:0000313" key="2">
    <source>
        <dbReference type="Proteomes" id="UP000828390"/>
    </source>
</evidence>
<comment type="caution">
    <text evidence="1">The sequence shown here is derived from an EMBL/GenBank/DDBJ whole genome shotgun (WGS) entry which is preliminary data.</text>
</comment>
<sequence length="78" mass="8995">MARARNKNDCTRLRLSPGIEEVFQTKIRGKFAALYILENQIDIIADNIKGDQLSSAEDVLDEKRKENNQWVTTEIMDL</sequence>
<evidence type="ECO:0000313" key="1">
    <source>
        <dbReference type="EMBL" id="KAH3848028.1"/>
    </source>
</evidence>
<dbReference type="EMBL" id="JAIWYP010000003">
    <property type="protein sequence ID" value="KAH3848028.1"/>
    <property type="molecule type" value="Genomic_DNA"/>
</dbReference>
<reference evidence="1" key="2">
    <citation type="submission" date="2020-11" db="EMBL/GenBank/DDBJ databases">
        <authorList>
            <person name="McCartney M.A."/>
            <person name="Auch B."/>
            <person name="Kono T."/>
            <person name="Mallez S."/>
            <person name="Becker A."/>
            <person name="Gohl D.M."/>
            <person name="Silverstein K.A.T."/>
            <person name="Koren S."/>
            <person name="Bechman K.B."/>
            <person name="Herman A."/>
            <person name="Abrahante J.E."/>
            <person name="Garbe J."/>
        </authorList>
    </citation>
    <scope>NUCLEOTIDE SEQUENCE</scope>
    <source>
        <strain evidence="1">Duluth1</strain>
        <tissue evidence="1">Whole animal</tissue>
    </source>
</reference>
<keyword evidence="2" id="KW-1185">Reference proteome</keyword>
<accession>A0A9D4KYH8</accession>
<name>A0A9D4KYH8_DREPO</name>
<organism evidence="1 2">
    <name type="scientific">Dreissena polymorpha</name>
    <name type="common">Zebra mussel</name>
    <name type="synonym">Mytilus polymorpha</name>
    <dbReference type="NCBI Taxonomy" id="45954"/>
    <lineage>
        <taxon>Eukaryota</taxon>
        <taxon>Metazoa</taxon>
        <taxon>Spiralia</taxon>
        <taxon>Lophotrochozoa</taxon>
        <taxon>Mollusca</taxon>
        <taxon>Bivalvia</taxon>
        <taxon>Autobranchia</taxon>
        <taxon>Heteroconchia</taxon>
        <taxon>Euheterodonta</taxon>
        <taxon>Imparidentia</taxon>
        <taxon>Neoheterodontei</taxon>
        <taxon>Myida</taxon>
        <taxon>Dreissenoidea</taxon>
        <taxon>Dreissenidae</taxon>
        <taxon>Dreissena</taxon>
    </lineage>
</organism>
<proteinExistence type="predicted"/>
<dbReference type="Proteomes" id="UP000828390">
    <property type="component" value="Unassembled WGS sequence"/>
</dbReference>
<gene>
    <name evidence="1" type="ORF">DPMN_090365</name>
</gene>
<protein>
    <submittedName>
        <fullName evidence="1">Uncharacterized protein</fullName>
    </submittedName>
</protein>